<organism evidence="3 4">
    <name type="scientific">Mucor lusitanicus CBS 277.49</name>
    <dbReference type="NCBI Taxonomy" id="747725"/>
    <lineage>
        <taxon>Eukaryota</taxon>
        <taxon>Fungi</taxon>
        <taxon>Fungi incertae sedis</taxon>
        <taxon>Mucoromycota</taxon>
        <taxon>Mucoromycotina</taxon>
        <taxon>Mucoromycetes</taxon>
        <taxon>Mucorales</taxon>
        <taxon>Mucorineae</taxon>
        <taxon>Mucoraceae</taxon>
        <taxon>Mucor</taxon>
    </lineage>
</organism>
<dbReference type="VEuPathDB" id="FungiDB:MUCCIDRAFT_183862"/>
<feature type="compositionally biased region" description="Low complexity" evidence="1">
    <location>
        <begin position="206"/>
        <end position="216"/>
    </location>
</feature>
<feature type="chain" id="PRO_5007839879" evidence="2">
    <location>
        <begin position="21"/>
        <end position="244"/>
    </location>
</feature>
<accession>A0A162TMB9</accession>
<dbReference type="EMBL" id="AMYB01000003">
    <property type="protein sequence ID" value="OAD05622.1"/>
    <property type="molecule type" value="Genomic_DNA"/>
</dbReference>
<dbReference type="OrthoDB" id="2212653at2759"/>
<protein>
    <submittedName>
        <fullName evidence="3">Uncharacterized protein</fullName>
    </submittedName>
</protein>
<feature type="region of interest" description="Disordered" evidence="1">
    <location>
        <begin position="183"/>
        <end position="216"/>
    </location>
</feature>
<feature type="signal peptide" evidence="2">
    <location>
        <begin position="1"/>
        <end position="20"/>
    </location>
</feature>
<evidence type="ECO:0000256" key="2">
    <source>
        <dbReference type="SAM" id="SignalP"/>
    </source>
</evidence>
<comment type="caution">
    <text evidence="3">The sequence shown here is derived from an EMBL/GenBank/DDBJ whole genome shotgun (WGS) entry which is preliminary data.</text>
</comment>
<dbReference type="Proteomes" id="UP000077051">
    <property type="component" value="Unassembled WGS sequence"/>
</dbReference>
<reference evidence="3 4" key="1">
    <citation type="submission" date="2015-06" db="EMBL/GenBank/DDBJ databases">
        <title>Expansion of signal transduction pathways in fungi by whole-genome duplication.</title>
        <authorList>
            <consortium name="DOE Joint Genome Institute"/>
            <person name="Corrochano L.M."/>
            <person name="Kuo A."/>
            <person name="Marcet-Houben M."/>
            <person name="Polaino S."/>
            <person name="Salamov A."/>
            <person name="Villalobos J.M."/>
            <person name="Alvarez M.I."/>
            <person name="Avalos J."/>
            <person name="Benito E.P."/>
            <person name="Benoit I."/>
            <person name="Burger G."/>
            <person name="Camino L.P."/>
            <person name="Canovas D."/>
            <person name="Cerda-Olmedo E."/>
            <person name="Cheng J.-F."/>
            <person name="Dominguez A."/>
            <person name="Elias M."/>
            <person name="Eslava A.P."/>
            <person name="Glaser F."/>
            <person name="Grimwood J."/>
            <person name="Gutierrez G."/>
            <person name="Heitman J."/>
            <person name="Henrissat B."/>
            <person name="Iturriaga E.A."/>
            <person name="Lang B.F."/>
            <person name="Lavin J.L."/>
            <person name="Lee S."/>
            <person name="Li W."/>
            <person name="Lindquist E."/>
            <person name="Lopez-Garcia S."/>
            <person name="Luque E.M."/>
            <person name="Marcos A.T."/>
            <person name="Martin J."/>
            <person name="Mccluskey K."/>
            <person name="Medina H.R."/>
            <person name="Miralles-Duran A."/>
            <person name="Miyazaki A."/>
            <person name="Munoz-Torres E."/>
            <person name="Oguiza J.A."/>
            <person name="Ohm R."/>
            <person name="Olmedo M."/>
            <person name="Orejas M."/>
            <person name="Ortiz-Castellanos L."/>
            <person name="Pisabarro A.G."/>
            <person name="Rodriguez-Romero J."/>
            <person name="Ruiz-Herrera J."/>
            <person name="Ruiz-Vazquez R."/>
            <person name="Sanz C."/>
            <person name="Schackwitz W."/>
            <person name="Schmutz J."/>
            <person name="Shahriari M."/>
            <person name="Shelest E."/>
            <person name="Silva-Franco F."/>
            <person name="Soanes D."/>
            <person name="Syed K."/>
            <person name="Tagua V.G."/>
            <person name="Talbot N.J."/>
            <person name="Thon M."/>
            <person name="De Vries R.P."/>
            <person name="Wiebenga A."/>
            <person name="Yadav J.S."/>
            <person name="Braun E.L."/>
            <person name="Baker S."/>
            <person name="Garre V."/>
            <person name="Horwitz B."/>
            <person name="Torres-Martinez S."/>
            <person name="Idnurm A."/>
            <person name="Herrera-Estrella A."/>
            <person name="Gabaldon T."/>
            <person name="Grigoriev I.V."/>
        </authorList>
    </citation>
    <scope>NUCLEOTIDE SEQUENCE [LARGE SCALE GENOMIC DNA]</scope>
    <source>
        <strain evidence="3 4">CBS 277.49</strain>
    </source>
</reference>
<keyword evidence="2" id="KW-0732">Signal</keyword>
<dbReference type="AlphaFoldDB" id="A0A162TMB9"/>
<sequence>MRSSVLSALIVASTVSTALAAPTASSSFVAVEAPSSSVQAAAAASVSADPRIEKWAHMKVALPDGLFPEDKAVLEQQLQIVPMMVMNDASLPQPAAAAAAATVSRNRMDKHQRIDIQPAYKHMSIMDNTDEQDFYNVVEIAPLSPELQNDLNQEHEASISNVEQSDSGAATGRRYRKYLGVSDNGDTQIMDLPTPANAEDIDATAGSSVSSEEGGSLQAKKIVGLDNHGRMRFVDVPLYSRGSQ</sequence>
<evidence type="ECO:0000313" key="3">
    <source>
        <dbReference type="EMBL" id="OAD05622.1"/>
    </source>
</evidence>
<gene>
    <name evidence="3" type="ORF">MUCCIDRAFT_183862</name>
</gene>
<evidence type="ECO:0000313" key="4">
    <source>
        <dbReference type="Proteomes" id="UP000077051"/>
    </source>
</evidence>
<evidence type="ECO:0000256" key="1">
    <source>
        <dbReference type="SAM" id="MobiDB-lite"/>
    </source>
</evidence>
<proteinExistence type="predicted"/>
<name>A0A162TMB9_MUCCL</name>
<keyword evidence="4" id="KW-1185">Reference proteome</keyword>